<feature type="transmembrane region" description="Helical" evidence="1">
    <location>
        <begin position="480"/>
        <end position="498"/>
    </location>
</feature>
<evidence type="ECO:0000259" key="3">
    <source>
        <dbReference type="Pfam" id="PF00144"/>
    </source>
</evidence>
<keyword evidence="2" id="KW-0732">Signal</keyword>
<feature type="domain" description="Beta-lactamase-related" evidence="3">
    <location>
        <begin position="36"/>
        <end position="359"/>
    </location>
</feature>
<proteinExistence type="predicted"/>
<organism evidence="4 5">
    <name type="scientific">Pyxidicoccus fallax</name>
    <dbReference type="NCBI Taxonomy" id="394095"/>
    <lineage>
        <taxon>Bacteria</taxon>
        <taxon>Pseudomonadati</taxon>
        <taxon>Myxococcota</taxon>
        <taxon>Myxococcia</taxon>
        <taxon>Myxococcales</taxon>
        <taxon>Cystobacterineae</taxon>
        <taxon>Myxococcaceae</taxon>
        <taxon>Pyxidicoccus</taxon>
    </lineage>
</organism>
<dbReference type="AlphaFoldDB" id="A0A848LK51"/>
<evidence type="ECO:0000256" key="2">
    <source>
        <dbReference type="SAM" id="SignalP"/>
    </source>
</evidence>
<gene>
    <name evidence="4" type="ORF">HG543_25050</name>
</gene>
<name>A0A848LK51_9BACT</name>
<dbReference type="InterPro" id="IPR001466">
    <property type="entry name" value="Beta-lactam-related"/>
</dbReference>
<reference evidence="4 5" key="1">
    <citation type="submission" date="2020-04" db="EMBL/GenBank/DDBJ databases">
        <title>Draft genome of Pyxidicoccus fallax type strain.</title>
        <authorList>
            <person name="Whitworth D.E."/>
        </authorList>
    </citation>
    <scope>NUCLEOTIDE SEQUENCE [LARGE SCALE GENOMIC DNA]</scope>
    <source>
        <strain evidence="4 5">DSM 14698</strain>
    </source>
</reference>
<keyword evidence="1" id="KW-1133">Transmembrane helix</keyword>
<dbReference type="Proteomes" id="UP000518300">
    <property type="component" value="Unassembled WGS sequence"/>
</dbReference>
<dbReference type="RefSeq" id="WP_169347375.1">
    <property type="nucleotide sequence ID" value="NZ_JABBJJ010000123.1"/>
</dbReference>
<sequence>MKRLAPLWAFALLIPTLALATTAPAQPGPATEAELRQSLTTLLEEHHIPGASYAVFDRQGTVLSGVIGLADSGTRAPVTDGTLFRLGSITKTVTAIAIMQLVEQGHFGLQTPVSELLPEAPIENPFGESDPVRVVHLLTHTAGFDDTHIKAFFSPVERRGRHLESSLQHPEPLVVRWRPGRHEGYSNPGYVLLGAILEAHYQKPWEDVVSERVLKPLGITHVAALGTQAARRDHAPGHSGSDMHRTPVFFEQTQADGALWCTATDLARLGRFILTDGASAPGVLRPETVRLMKQAQGTVGTREGLAYGAGLGLHHRIIQGLLWQGHAGGVLGGKASMHFHAEQGLGYVLLLNSDNELRKLEEPLAAFISHQTQWKPSAPTLRPIESDVDGWYRYANPRISLLSLPTYLLDTARVTAKGDTLSVEPPLPGFGYQATLKHHGEGRLSDVDYGDVVNGVVVRDESGAAVGLELGGDYLRRTSMAAAVLPLASVLLSLALLLSTPFGRRASLRNRWVRRLPSLALLSLVLGIVCAANLEWTLLAHMNWQTVGVWAASVLFPAFGVAGLVLSVRTWRQEPVAVARWRCLLGSASAVCLSLWFATFGLFSFALWRW</sequence>
<keyword evidence="1" id="KW-0472">Membrane</keyword>
<evidence type="ECO:0000313" key="4">
    <source>
        <dbReference type="EMBL" id="NMO18101.1"/>
    </source>
</evidence>
<dbReference type="InterPro" id="IPR012338">
    <property type="entry name" value="Beta-lactam/transpept-like"/>
</dbReference>
<dbReference type="PANTHER" id="PTHR46825">
    <property type="entry name" value="D-ALANYL-D-ALANINE-CARBOXYPEPTIDASE/ENDOPEPTIDASE AMPH"/>
    <property type="match status" value="1"/>
</dbReference>
<protein>
    <submittedName>
        <fullName evidence="4">Beta-lactamase family protein</fullName>
    </submittedName>
</protein>
<dbReference type="InterPro" id="IPR050491">
    <property type="entry name" value="AmpC-like"/>
</dbReference>
<dbReference type="SUPFAM" id="SSF56601">
    <property type="entry name" value="beta-lactamase/transpeptidase-like"/>
    <property type="match status" value="1"/>
</dbReference>
<feature type="chain" id="PRO_5032936679" evidence="2">
    <location>
        <begin position="21"/>
        <end position="610"/>
    </location>
</feature>
<feature type="transmembrane region" description="Helical" evidence="1">
    <location>
        <begin position="519"/>
        <end position="538"/>
    </location>
</feature>
<feature type="transmembrane region" description="Helical" evidence="1">
    <location>
        <begin position="550"/>
        <end position="571"/>
    </location>
</feature>
<feature type="signal peptide" evidence="2">
    <location>
        <begin position="1"/>
        <end position="20"/>
    </location>
</feature>
<feature type="transmembrane region" description="Helical" evidence="1">
    <location>
        <begin position="583"/>
        <end position="608"/>
    </location>
</feature>
<keyword evidence="1" id="KW-0812">Transmembrane</keyword>
<keyword evidence="5" id="KW-1185">Reference proteome</keyword>
<dbReference type="Pfam" id="PF00144">
    <property type="entry name" value="Beta-lactamase"/>
    <property type="match status" value="1"/>
</dbReference>
<evidence type="ECO:0000256" key="1">
    <source>
        <dbReference type="SAM" id="Phobius"/>
    </source>
</evidence>
<dbReference type="Gene3D" id="3.40.710.10">
    <property type="entry name" value="DD-peptidase/beta-lactamase superfamily"/>
    <property type="match status" value="1"/>
</dbReference>
<dbReference type="EMBL" id="JABBJJ010000123">
    <property type="protein sequence ID" value="NMO18101.1"/>
    <property type="molecule type" value="Genomic_DNA"/>
</dbReference>
<comment type="caution">
    <text evidence="4">The sequence shown here is derived from an EMBL/GenBank/DDBJ whole genome shotgun (WGS) entry which is preliminary data.</text>
</comment>
<evidence type="ECO:0000313" key="5">
    <source>
        <dbReference type="Proteomes" id="UP000518300"/>
    </source>
</evidence>
<accession>A0A848LK51</accession>
<dbReference type="PANTHER" id="PTHR46825:SF8">
    <property type="entry name" value="BETA-LACTAMASE-RELATED"/>
    <property type="match status" value="1"/>
</dbReference>